<protein>
    <recommendedName>
        <fullName evidence="3">WDR36/Utp21 N-terminal domain-containing protein</fullName>
    </recommendedName>
</protein>
<dbReference type="PROSITE" id="PS50294">
    <property type="entry name" value="WD_REPEATS_REGION"/>
    <property type="match status" value="1"/>
</dbReference>
<dbReference type="Pfam" id="PF25168">
    <property type="entry name" value="Beta-prop_WDR36-Utp21_2nd"/>
    <property type="match status" value="1"/>
</dbReference>
<evidence type="ECO:0000256" key="2">
    <source>
        <dbReference type="SAM" id="MobiDB-lite"/>
    </source>
</evidence>
<reference evidence="4 5" key="1">
    <citation type="submission" date="2021-09" db="EMBL/GenBank/DDBJ databases">
        <title>Genomic insights and catalytic innovation underlie evolution of tropane alkaloids biosynthesis.</title>
        <authorList>
            <person name="Wang Y.-J."/>
            <person name="Tian T."/>
            <person name="Huang J.-P."/>
            <person name="Huang S.-X."/>
        </authorList>
    </citation>
    <scope>NUCLEOTIDE SEQUENCE [LARGE SCALE GENOMIC DNA]</scope>
    <source>
        <strain evidence="4">KIB-2018</strain>
        <tissue evidence="4">Leaf</tissue>
    </source>
</reference>
<feature type="domain" description="WDR36/Utp21 N-terminal" evidence="3">
    <location>
        <begin position="27"/>
        <end position="183"/>
    </location>
</feature>
<dbReference type="InterPro" id="IPR036322">
    <property type="entry name" value="WD40_repeat_dom_sf"/>
</dbReference>
<keyword evidence="1" id="KW-0853">WD repeat</keyword>
<evidence type="ECO:0000313" key="5">
    <source>
        <dbReference type="Proteomes" id="UP001159364"/>
    </source>
</evidence>
<feature type="region of interest" description="Disordered" evidence="2">
    <location>
        <begin position="595"/>
        <end position="615"/>
    </location>
</feature>
<dbReference type="PROSITE" id="PS50082">
    <property type="entry name" value="WD_REPEATS_2"/>
    <property type="match status" value="2"/>
</dbReference>
<sequence length="717" mass="81392">MGIFEPYRAIGYISTGAPFSIQRLGTKTFFTVSVGKSFQVCSCTKVSLVLVATWSRHNAKVNLLMLIGDYILSADVDGNAFTWAFKGIEQSGTPVGHIMLDNNFAPSCIIHPDTYLNKLWNISTKKKLYEFNGWNSSITSCVLSPALDVVVVGCVDEKFHVHNIRYNEEVIAFSHSTREVISLWATTFSIWMFLWHHKQEAHDSSIVSLHFFANVPVLISTSADNSIKMWIFNTGDGGPRLLRFRSGHSAPLLCIRFYANERHILSVGQDRAFCLFYLSCICRCFLFFNAFSPYILNREHQSRELSQRHVSKRVKKQKMKLKLKPVIAFDCASYLDMSERSSCAHDEEVVGVACDATNTLMISSGYHGDVKVWDFKGSEIKSRWEVNCSLVKIVYHRPNGLLATVVNDLVIRVFDVVALRMVCKFKGHTDHITDLCFSEDARQLYAIHVDMTITSLPLSPNMDVLATTHVDQLGAKTTKALMEELTEYYEKPSAVNKVHLMRRLFNLKMAEGTSVDHHINELNKVLNQLSTVNIDLDDEIQALILLSSLPESWSATVTSVCNKPIQTPKKPERAPFFLPSIPSLSGEILFKPSEPVKDEKDDKAEEAENNKKKSSTKINNFSAFTDYLKGLSPSTLDMELRMLQIREEDDLQEVKKRPEFASIELLVYYFIHEISSRNNFEFVAGKLSDTQCGVWERIDEMFQIARCMLTFLSNSQF</sequence>
<dbReference type="Proteomes" id="UP001159364">
    <property type="component" value="Linkage Group LG02"/>
</dbReference>
<feature type="repeat" description="WD" evidence="1">
    <location>
        <begin position="342"/>
        <end position="383"/>
    </location>
</feature>
<dbReference type="PANTHER" id="PTHR22840">
    <property type="entry name" value="WD REPEAT-CONTAINING PROTEIN 36"/>
    <property type="match status" value="1"/>
</dbReference>
<dbReference type="InterPro" id="IPR001680">
    <property type="entry name" value="WD40_rpt"/>
</dbReference>
<keyword evidence="5" id="KW-1185">Reference proteome</keyword>
<evidence type="ECO:0000313" key="4">
    <source>
        <dbReference type="EMBL" id="KAJ8772171.1"/>
    </source>
</evidence>
<dbReference type="Gene3D" id="2.130.10.10">
    <property type="entry name" value="YVTN repeat-like/Quinoprotein amine dehydrogenase"/>
    <property type="match status" value="2"/>
</dbReference>
<evidence type="ECO:0000256" key="1">
    <source>
        <dbReference type="PROSITE-ProRule" id="PRU00221"/>
    </source>
</evidence>
<dbReference type="AlphaFoldDB" id="A0AAV8U063"/>
<gene>
    <name evidence="4" type="ORF">K2173_027348</name>
</gene>
<dbReference type="SUPFAM" id="SSF50978">
    <property type="entry name" value="WD40 repeat-like"/>
    <property type="match status" value="2"/>
</dbReference>
<accession>A0AAV8U063</accession>
<dbReference type="InterPro" id="IPR059157">
    <property type="entry name" value="WDR36-Utp21_N"/>
</dbReference>
<feature type="compositionally biased region" description="Basic and acidic residues" evidence="2">
    <location>
        <begin position="595"/>
        <end position="611"/>
    </location>
</feature>
<dbReference type="GO" id="GO:0034388">
    <property type="term" value="C:Pwp2p-containing subcomplex of 90S preribosome"/>
    <property type="evidence" value="ECO:0007669"/>
    <property type="project" value="TreeGrafter"/>
</dbReference>
<dbReference type="PANTHER" id="PTHR22840:SF12">
    <property type="entry name" value="WD REPEAT-CONTAINING PROTEIN 36"/>
    <property type="match status" value="1"/>
</dbReference>
<evidence type="ECO:0000259" key="3">
    <source>
        <dbReference type="Pfam" id="PF25171"/>
    </source>
</evidence>
<proteinExistence type="predicted"/>
<feature type="repeat" description="WD" evidence="1">
    <location>
        <begin position="199"/>
        <end position="230"/>
    </location>
</feature>
<name>A0AAV8U063_9ROSI</name>
<dbReference type="SMART" id="SM00320">
    <property type="entry name" value="WD40"/>
    <property type="match status" value="7"/>
</dbReference>
<dbReference type="GO" id="GO:0006364">
    <property type="term" value="P:rRNA processing"/>
    <property type="evidence" value="ECO:0007669"/>
    <property type="project" value="InterPro"/>
</dbReference>
<dbReference type="EMBL" id="JAIWQS010000002">
    <property type="protein sequence ID" value="KAJ8772171.1"/>
    <property type="molecule type" value="Genomic_DNA"/>
</dbReference>
<comment type="caution">
    <text evidence="4">The sequence shown here is derived from an EMBL/GenBank/DDBJ whole genome shotgun (WGS) entry which is preliminary data.</text>
</comment>
<organism evidence="4 5">
    <name type="scientific">Erythroxylum novogranatense</name>
    <dbReference type="NCBI Taxonomy" id="1862640"/>
    <lineage>
        <taxon>Eukaryota</taxon>
        <taxon>Viridiplantae</taxon>
        <taxon>Streptophyta</taxon>
        <taxon>Embryophyta</taxon>
        <taxon>Tracheophyta</taxon>
        <taxon>Spermatophyta</taxon>
        <taxon>Magnoliopsida</taxon>
        <taxon>eudicotyledons</taxon>
        <taxon>Gunneridae</taxon>
        <taxon>Pentapetalae</taxon>
        <taxon>rosids</taxon>
        <taxon>fabids</taxon>
        <taxon>Malpighiales</taxon>
        <taxon>Erythroxylaceae</taxon>
        <taxon>Erythroxylum</taxon>
    </lineage>
</organism>
<dbReference type="Pfam" id="PF25171">
    <property type="entry name" value="Beta-prop_WDR36-Utp21_1st"/>
    <property type="match status" value="1"/>
</dbReference>
<dbReference type="Pfam" id="PF00400">
    <property type="entry name" value="WD40"/>
    <property type="match status" value="1"/>
</dbReference>
<dbReference type="Pfam" id="PF14223">
    <property type="entry name" value="Retrotran_gag_2"/>
    <property type="match status" value="1"/>
</dbReference>
<dbReference type="InterPro" id="IPR015943">
    <property type="entry name" value="WD40/YVTN_repeat-like_dom_sf"/>
</dbReference>
<dbReference type="GO" id="GO:0032040">
    <property type="term" value="C:small-subunit processome"/>
    <property type="evidence" value="ECO:0007669"/>
    <property type="project" value="InterPro"/>
</dbReference>